<dbReference type="EMBL" id="BLKM01000742">
    <property type="protein sequence ID" value="GFG38076.1"/>
    <property type="molecule type" value="Genomic_DNA"/>
</dbReference>
<evidence type="ECO:0000256" key="5">
    <source>
        <dbReference type="ARBA" id="ARBA00023128"/>
    </source>
</evidence>
<dbReference type="FunFam" id="4.10.91.10:FF:000001">
    <property type="entry name" value="Cytochrome c oxidase subunit 7A1, mitochondrial"/>
    <property type="match status" value="1"/>
</dbReference>
<keyword evidence="7" id="KW-0812">Transmembrane</keyword>
<evidence type="ECO:0000313" key="9">
    <source>
        <dbReference type="Proteomes" id="UP000502823"/>
    </source>
</evidence>
<keyword evidence="5" id="KW-0496">Mitochondrion</keyword>
<protein>
    <submittedName>
        <fullName evidence="8">Uncharacterized protein</fullName>
    </submittedName>
</protein>
<dbReference type="Proteomes" id="UP000502823">
    <property type="component" value="Unassembled WGS sequence"/>
</dbReference>
<name>A0A6L2PZU5_COPFO</name>
<keyword evidence="9" id="KW-1185">Reference proteome</keyword>
<proteinExistence type="inferred from homology"/>
<accession>A0A6L2PZU5</accession>
<comment type="subcellular location">
    <subcellularLocation>
        <location evidence="1">Mitochondrion inner membrane</location>
    </subcellularLocation>
</comment>
<keyword evidence="6 7" id="KW-0472">Membrane</keyword>
<evidence type="ECO:0000256" key="3">
    <source>
        <dbReference type="ARBA" id="ARBA00022792"/>
    </source>
</evidence>
<dbReference type="Gene3D" id="4.10.91.10">
    <property type="entry name" value="Cytochrome c oxidase, subunit VIIa"/>
    <property type="match status" value="1"/>
</dbReference>
<comment type="caution">
    <text evidence="8">The sequence shown here is derived from an EMBL/GenBank/DDBJ whole genome shotgun (WGS) entry which is preliminary data.</text>
</comment>
<dbReference type="GO" id="GO:0005743">
    <property type="term" value="C:mitochondrial inner membrane"/>
    <property type="evidence" value="ECO:0007669"/>
    <property type="project" value="UniProtKB-SubCell"/>
</dbReference>
<evidence type="ECO:0000256" key="2">
    <source>
        <dbReference type="ARBA" id="ARBA00009331"/>
    </source>
</evidence>
<dbReference type="GO" id="GO:0097250">
    <property type="term" value="P:mitochondrial respirasome assembly"/>
    <property type="evidence" value="ECO:0007669"/>
    <property type="project" value="TreeGrafter"/>
</dbReference>
<dbReference type="GO" id="GO:0002082">
    <property type="term" value="P:regulation of oxidative phosphorylation"/>
    <property type="evidence" value="ECO:0007669"/>
    <property type="project" value="TreeGrafter"/>
</dbReference>
<evidence type="ECO:0000256" key="6">
    <source>
        <dbReference type="ARBA" id="ARBA00023136"/>
    </source>
</evidence>
<reference evidence="9" key="1">
    <citation type="submission" date="2020-01" db="EMBL/GenBank/DDBJ databases">
        <title>Draft genome sequence of the Termite Coptotermes fromosanus.</title>
        <authorList>
            <person name="Itakura S."/>
            <person name="Yosikawa Y."/>
            <person name="Umezawa K."/>
        </authorList>
    </citation>
    <scope>NUCLEOTIDE SEQUENCE [LARGE SCALE GENOMIC DNA]</scope>
</reference>
<evidence type="ECO:0000256" key="1">
    <source>
        <dbReference type="ARBA" id="ARBA00004273"/>
    </source>
</evidence>
<keyword evidence="4" id="KW-0809">Transit peptide</keyword>
<evidence type="ECO:0000313" key="8">
    <source>
        <dbReference type="EMBL" id="GFG38076.1"/>
    </source>
</evidence>
<evidence type="ECO:0000256" key="7">
    <source>
        <dbReference type="SAM" id="Phobius"/>
    </source>
</evidence>
<keyword evidence="7" id="KW-1133">Transmembrane helix</keyword>
<dbReference type="OrthoDB" id="5966508at2759"/>
<dbReference type="PANTHER" id="PTHR10510:SF11">
    <property type="entry name" value="CYTOCHROME C OXIDASE SUBUNIT 7A, MITOCHONDRIAL"/>
    <property type="match status" value="1"/>
</dbReference>
<dbReference type="CDD" id="cd00928">
    <property type="entry name" value="Cyt_c_Oxidase_VIIa"/>
    <property type="match status" value="1"/>
</dbReference>
<sequence>MDVRLKWKLIKGLFDTHLVRVPGNTMGVKPLDKSEPPKVVYHDASLKPVTHTSPRYSSTSTSNMYAALKKKQELFQRNDGLPIHVKGGPVDKVLFGITMALCVIGTAYSLQTLYVLSYPKKA</sequence>
<keyword evidence="3" id="KW-0999">Mitochondrion inner membrane</keyword>
<comment type="similarity">
    <text evidence="2">Belongs to the cytochrome c oxidase VIIa family.</text>
</comment>
<dbReference type="GO" id="GO:0045277">
    <property type="term" value="C:respiratory chain complex IV"/>
    <property type="evidence" value="ECO:0007669"/>
    <property type="project" value="InterPro"/>
</dbReference>
<evidence type="ECO:0000256" key="4">
    <source>
        <dbReference type="ARBA" id="ARBA00022946"/>
    </source>
</evidence>
<dbReference type="InterPro" id="IPR003177">
    <property type="entry name" value="Cytc_oxidase_su7a_met"/>
</dbReference>
<dbReference type="Pfam" id="PF02238">
    <property type="entry name" value="COX7a"/>
    <property type="match status" value="1"/>
</dbReference>
<dbReference type="SUPFAM" id="SSF81419">
    <property type="entry name" value="Mitochondrial cytochrome c oxidase subunit VIIa"/>
    <property type="match status" value="1"/>
</dbReference>
<dbReference type="PANTHER" id="PTHR10510">
    <property type="entry name" value="CYTOCHROME C OXIDASE POLYPEPTIDE 7A"/>
    <property type="match status" value="1"/>
</dbReference>
<dbReference type="InParanoid" id="A0A6L2PZU5"/>
<dbReference type="InterPro" id="IPR036539">
    <property type="entry name" value="Cyt_c_oxidase_su7a_sf"/>
</dbReference>
<dbReference type="AlphaFoldDB" id="A0A6L2PZU5"/>
<feature type="transmembrane region" description="Helical" evidence="7">
    <location>
        <begin position="93"/>
        <end position="116"/>
    </location>
</feature>
<dbReference type="InterPro" id="IPR039297">
    <property type="entry name" value="COX7a"/>
</dbReference>
<dbReference type="GO" id="GO:0006123">
    <property type="term" value="P:mitochondrial electron transport, cytochrome c to oxygen"/>
    <property type="evidence" value="ECO:0007669"/>
    <property type="project" value="InterPro"/>
</dbReference>
<gene>
    <name evidence="8" type="ORF">Cfor_10649</name>
</gene>
<organism evidence="8 9">
    <name type="scientific">Coptotermes formosanus</name>
    <name type="common">Formosan subterranean termite</name>
    <dbReference type="NCBI Taxonomy" id="36987"/>
    <lineage>
        <taxon>Eukaryota</taxon>
        <taxon>Metazoa</taxon>
        <taxon>Ecdysozoa</taxon>
        <taxon>Arthropoda</taxon>
        <taxon>Hexapoda</taxon>
        <taxon>Insecta</taxon>
        <taxon>Pterygota</taxon>
        <taxon>Neoptera</taxon>
        <taxon>Polyneoptera</taxon>
        <taxon>Dictyoptera</taxon>
        <taxon>Blattodea</taxon>
        <taxon>Blattoidea</taxon>
        <taxon>Termitoidae</taxon>
        <taxon>Rhinotermitidae</taxon>
        <taxon>Coptotermes</taxon>
    </lineage>
</organism>